<evidence type="ECO:0000313" key="1">
    <source>
        <dbReference type="EMBL" id="CDS25089.1"/>
    </source>
</evidence>
<evidence type="ECO:0000313" key="2">
    <source>
        <dbReference type="Proteomes" id="UP000492820"/>
    </source>
</evidence>
<protein>
    <submittedName>
        <fullName evidence="3">PH domain-containing protein</fullName>
    </submittedName>
</protein>
<reference evidence="3" key="3">
    <citation type="submission" date="2020-10" db="UniProtKB">
        <authorList>
            <consortium name="WormBaseParasite"/>
        </authorList>
    </citation>
    <scope>IDENTIFICATION</scope>
</reference>
<proteinExistence type="predicted"/>
<dbReference type="OrthoDB" id="10493916at2759"/>
<dbReference type="AlphaFoldDB" id="A0A068X4Y1"/>
<dbReference type="WBParaSite" id="EgrG_002058900">
    <property type="protein sequence ID" value="EgrG_002058900"/>
    <property type="gene ID" value="EgrG_002058900"/>
</dbReference>
<reference evidence="1" key="2">
    <citation type="submission" date="2014-06" db="EMBL/GenBank/DDBJ databases">
        <authorList>
            <person name="Aslett M."/>
        </authorList>
    </citation>
    <scope>NUCLEOTIDE SEQUENCE</scope>
</reference>
<sequence length="160" mass="18565">MSLKIVFFENYEEETLLEQARIECTVTCRVIVKGLEMEARIPKAYPFNFTREYKLDLSKVGCFVDADEFTPLSCVHSFKPLIMLSFMKQRADSEIEVESWLKQLSGALEVHQRWMREHFARLVRLDLGLAITQPAAASVTTRLKQWHLPLLVHNHRGDKG</sequence>
<organism evidence="1">
    <name type="scientific">Echinococcus granulosus</name>
    <name type="common">Hydatid tapeworm</name>
    <dbReference type="NCBI Taxonomy" id="6210"/>
    <lineage>
        <taxon>Eukaryota</taxon>
        <taxon>Metazoa</taxon>
        <taxon>Spiralia</taxon>
        <taxon>Lophotrochozoa</taxon>
        <taxon>Platyhelminthes</taxon>
        <taxon>Cestoda</taxon>
        <taxon>Eucestoda</taxon>
        <taxon>Cyclophyllidea</taxon>
        <taxon>Taeniidae</taxon>
        <taxon>Echinococcus</taxon>
        <taxon>Echinococcus granulosus group</taxon>
    </lineage>
</organism>
<name>A0A068X4Y1_ECHGR</name>
<dbReference type="EMBL" id="LK028715">
    <property type="protein sequence ID" value="CDS25089.1"/>
    <property type="molecule type" value="Genomic_DNA"/>
</dbReference>
<accession>A0A068X4Y1</accession>
<reference evidence="1 2" key="1">
    <citation type="journal article" date="2013" name="Nature">
        <title>The genomes of four tapeworm species reveal adaptations to parasitism.</title>
        <authorList>
            <person name="Tsai I.J."/>
            <person name="Zarowiecki M."/>
            <person name="Holroyd N."/>
            <person name="Garciarrubio A."/>
            <person name="Sanchez-Flores A."/>
            <person name="Brooks K.L."/>
            <person name="Tracey A."/>
            <person name="Bobes R.J."/>
            <person name="Fragoso G."/>
            <person name="Sciutto E."/>
            <person name="Aslett M."/>
            <person name="Beasley H."/>
            <person name="Bennett H.M."/>
            <person name="Cai J."/>
            <person name="Camicia F."/>
            <person name="Clark R."/>
            <person name="Cucher M."/>
            <person name="De Silva N."/>
            <person name="Day T.A."/>
            <person name="Deplazes P."/>
            <person name="Estrada K."/>
            <person name="Fernandez C."/>
            <person name="Holland P.W."/>
            <person name="Hou J."/>
            <person name="Hu S."/>
            <person name="Huckvale T."/>
            <person name="Hung S.S."/>
            <person name="Kamenetzky L."/>
            <person name="Keane J.A."/>
            <person name="Kiss F."/>
            <person name="Koziol U."/>
            <person name="Lambert O."/>
            <person name="Liu K."/>
            <person name="Luo X."/>
            <person name="Luo Y."/>
            <person name="Macchiaroli N."/>
            <person name="Nichol S."/>
            <person name="Paps J."/>
            <person name="Parkinson J."/>
            <person name="Pouchkina-Stantcheva N."/>
            <person name="Riddiford N."/>
            <person name="Rosenzvit M."/>
            <person name="Salinas G."/>
            <person name="Wasmuth J.D."/>
            <person name="Zamanian M."/>
            <person name="Zheng Y."/>
            <person name="Cai X."/>
            <person name="Soberon X."/>
            <person name="Olson P.D."/>
            <person name="Laclette J.P."/>
            <person name="Brehm K."/>
            <person name="Berriman M."/>
            <person name="Garciarrubio A."/>
            <person name="Bobes R.J."/>
            <person name="Fragoso G."/>
            <person name="Sanchez-Flores A."/>
            <person name="Estrada K."/>
            <person name="Cevallos M.A."/>
            <person name="Morett E."/>
            <person name="Gonzalez V."/>
            <person name="Portillo T."/>
            <person name="Ochoa-Leyva A."/>
            <person name="Jose M.V."/>
            <person name="Sciutto E."/>
            <person name="Landa A."/>
            <person name="Jimenez L."/>
            <person name="Valdes V."/>
            <person name="Carrero J.C."/>
            <person name="Larralde C."/>
            <person name="Morales-Montor J."/>
            <person name="Limon-Lason J."/>
            <person name="Soberon X."/>
            <person name="Laclette J.P."/>
        </authorList>
    </citation>
    <scope>NUCLEOTIDE SEQUENCE [LARGE SCALE GENOMIC DNA]</scope>
</reference>
<evidence type="ECO:0000313" key="3">
    <source>
        <dbReference type="WBParaSite" id="EgrG_002058900"/>
    </source>
</evidence>
<gene>
    <name evidence="1" type="ORF">EgrG_002058900</name>
</gene>
<dbReference type="Proteomes" id="UP000492820">
    <property type="component" value="Unassembled WGS sequence"/>
</dbReference>